<dbReference type="Pfam" id="PF17033">
    <property type="entry name" value="Peptidase_M99"/>
    <property type="match status" value="1"/>
</dbReference>
<dbReference type="Gene3D" id="3.40.630.10">
    <property type="entry name" value="Zn peptidases"/>
    <property type="match status" value="1"/>
</dbReference>
<dbReference type="InterPro" id="IPR031489">
    <property type="entry name" value="Peptidase_M99"/>
</dbReference>
<dbReference type="RefSeq" id="WP_137013479.1">
    <property type="nucleotide sequence ID" value="NZ_SZPX01000004.1"/>
</dbReference>
<evidence type="ECO:0000259" key="1">
    <source>
        <dbReference type="Pfam" id="PF17033"/>
    </source>
</evidence>
<comment type="caution">
    <text evidence="3">The sequence shown here is derived from an EMBL/GenBank/DDBJ whole genome shotgun (WGS) entry which is preliminary data.</text>
</comment>
<evidence type="ECO:0008006" key="5">
    <source>
        <dbReference type="Google" id="ProtNLM"/>
    </source>
</evidence>
<accession>A0A4U2Z658</accession>
<evidence type="ECO:0000313" key="4">
    <source>
        <dbReference type="Proteomes" id="UP000309561"/>
    </source>
</evidence>
<protein>
    <recommendedName>
        <fullName evidence="5">Deacylase</fullName>
    </recommendedName>
</protein>
<dbReference type="SUPFAM" id="SSF53187">
    <property type="entry name" value="Zn-dependent exopeptidases"/>
    <property type="match status" value="1"/>
</dbReference>
<proteinExistence type="predicted"/>
<dbReference type="OrthoDB" id="10830at2"/>
<dbReference type="Proteomes" id="UP000309561">
    <property type="component" value="Unassembled WGS sequence"/>
</dbReference>
<dbReference type="InterPro" id="IPR033397">
    <property type="entry name" value="Metallo_peptidase_C"/>
</dbReference>
<evidence type="ECO:0000259" key="2">
    <source>
        <dbReference type="Pfam" id="PF17129"/>
    </source>
</evidence>
<name>A0A4U2Z658_9BACT</name>
<sequence>MKYLLIKSIFLFFVYPHFLNADVQLIKKENSDSNTTLLVIAGIHGDEPGSYFSASILATHYKINSKNLWIVPNLNQASIQKNSRGIHGDMNRKFSVIKNSDKDKKIVEEIKDIITQKSVSLVLNLHDGNGFYRKTDKGNIFNPNAWGQTCVIDQCDLNQTQPFGNLNTIALDIKDRINRRLIEDHHTFDVKNTNTKFDDEAMQLSLTYYAVTHNKPAFAIESSKNLPSLSQKVFYHLLAIEEFMNIMEIDFIREFDLDEKNIVKLLEEYGNLSINDNISINLTNIKKYLSFIPIKSESNVFKFSNPLGSVAREGRNFVAYIGNKKVVTLSPQYFKIGESCTDTFDVVVDGVKVTLNKTSDIIVNDDFNVIEQSGYRVNVIGFTSEGLNDESGVSIRLKDFDKRFSIDVNNRVYRVEFYKNNEFCHMSKVHFIQDHENE</sequence>
<organism evidence="3 4">
    <name type="scientific">Sulfurimonas crateris</name>
    <dbReference type="NCBI Taxonomy" id="2574727"/>
    <lineage>
        <taxon>Bacteria</taxon>
        <taxon>Pseudomonadati</taxon>
        <taxon>Campylobacterota</taxon>
        <taxon>Epsilonproteobacteria</taxon>
        <taxon>Campylobacterales</taxon>
        <taxon>Sulfurimonadaceae</taxon>
        <taxon>Sulfurimonas</taxon>
    </lineage>
</organism>
<reference evidence="3 4" key="1">
    <citation type="submission" date="2019-04" db="EMBL/GenBank/DDBJ databases">
        <title>Sulfurimonas crateris sp. nov. a facultative anaerobic sulfur-oxidizing chemolithautotrophic bacterium isolated from a terrestrial mud vulcano.</title>
        <authorList>
            <person name="Ratnikova N.M."/>
            <person name="Slobodkin A.I."/>
            <person name="Merkel A.Y."/>
            <person name="Novikov A."/>
            <person name="Bonch-Osmolovskaya E.A."/>
            <person name="Slobodkina G.B."/>
        </authorList>
    </citation>
    <scope>NUCLEOTIDE SEQUENCE [LARGE SCALE GENOMIC DNA]</scope>
    <source>
        <strain evidence="3 4">SN118</strain>
    </source>
</reference>
<evidence type="ECO:0000313" key="3">
    <source>
        <dbReference type="EMBL" id="TKI69688.1"/>
    </source>
</evidence>
<gene>
    <name evidence="3" type="ORF">FCU45_06420</name>
</gene>
<keyword evidence="4" id="KW-1185">Reference proteome</keyword>
<dbReference type="EMBL" id="SZPX01000004">
    <property type="protein sequence ID" value="TKI69688.1"/>
    <property type="molecule type" value="Genomic_DNA"/>
</dbReference>
<dbReference type="Pfam" id="PF17129">
    <property type="entry name" value="Peptidase_M99_C"/>
    <property type="match status" value="1"/>
</dbReference>
<dbReference type="AlphaFoldDB" id="A0A4U2Z658"/>
<feature type="domain" description="Metallo-carboxypeptidase C-terminal" evidence="2">
    <location>
        <begin position="342"/>
        <end position="431"/>
    </location>
</feature>
<feature type="domain" description="D,L-carboxypeptidase peptidase" evidence="1">
    <location>
        <begin position="24"/>
        <end position="266"/>
    </location>
</feature>